<feature type="region of interest" description="Disordered" evidence="8">
    <location>
        <begin position="44"/>
        <end position="71"/>
    </location>
</feature>
<evidence type="ECO:0000256" key="1">
    <source>
        <dbReference type="ARBA" id="ARBA00010528"/>
    </source>
</evidence>
<organism evidence="9 10">
    <name type="scientific">Candidatus Providencia siddallii</name>
    <dbReference type="NCBI Taxonomy" id="1715285"/>
    <lineage>
        <taxon>Bacteria</taxon>
        <taxon>Pseudomonadati</taxon>
        <taxon>Pseudomonadota</taxon>
        <taxon>Gammaproteobacteria</taxon>
        <taxon>Enterobacterales</taxon>
        <taxon>Morganellaceae</taxon>
        <taxon>Providencia</taxon>
    </lineage>
</organism>
<reference evidence="10" key="1">
    <citation type="submission" date="2015-05" db="EMBL/GenBank/DDBJ databases">
        <authorList>
            <person name="Manzano-Marin A."/>
        </authorList>
    </citation>
    <scope>NUCLEOTIDE SEQUENCE [LARGE SCALE GENOMIC DNA]</scope>
    <source>
        <strain evidence="10">officinalis</strain>
    </source>
</reference>
<keyword evidence="10" id="KW-1185">Reference proteome</keyword>
<dbReference type="InterPro" id="IPR023574">
    <property type="entry name" value="Ribosomal_uL4_dom_sf"/>
</dbReference>
<dbReference type="AlphaFoldDB" id="A0A0M6W8W2"/>
<sequence>MELVIKDSQNKLTVSNTIFGCAFNEALIHQIVVAYSAASRQGTHAQKSRAEVSGSGKKPWRQKGTGRARAGSVNSPIWRSGGVTFAAKPTTYNQKINKKMYRGAIKSILSELVRQNRLIIVNNFLIEMPKTKLLEKKLRDMVLTNVLIVISKVDKNLFLAARNLNNVLVCNATKINPVNLIGFNKTIITIDAIQQIEERLS</sequence>
<comment type="function">
    <text evidence="7">One of the primary rRNA binding proteins, this protein initially binds near the 5'-end of the 23S rRNA. It is important during the early stages of 50S assembly. It makes multiple contacts with different domains of the 23S rRNA in the assembled 50S subunit and ribosome.</text>
</comment>
<dbReference type="PANTHER" id="PTHR10746">
    <property type="entry name" value="50S RIBOSOMAL PROTEIN L4"/>
    <property type="match status" value="1"/>
</dbReference>
<proteinExistence type="inferred from homology"/>
<comment type="similarity">
    <text evidence="1 7">Belongs to the universal ribosomal protein uL4 family.</text>
</comment>
<evidence type="ECO:0000256" key="2">
    <source>
        <dbReference type="ARBA" id="ARBA00022730"/>
    </source>
</evidence>
<dbReference type="EMBL" id="CVRF01000003">
    <property type="protein sequence ID" value="CRK85832.1"/>
    <property type="molecule type" value="Genomic_DNA"/>
</dbReference>
<comment type="subunit">
    <text evidence="7">Part of the 50S ribosomal subunit.</text>
</comment>
<evidence type="ECO:0000256" key="5">
    <source>
        <dbReference type="ARBA" id="ARBA00023274"/>
    </source>
</evidence>
<dbReference type="Gene3D" id="3.40.1370.10">
    <property type="match status" value="1"/>
</dbReference>
<evidence type="ECO:0000256" key="8">
    <source>
        <dbReference type="SAM" id="MobiDB-lite"/>
    </source>
</evidence>
<dbReference type="GO" id="GO:0005840">
    <property type="term" value="C:ribosome"/>
    <property type="evidence" value="ECO:0007669"/>
    <property type="project" value="UniProtKB-KW"/>
</dbReference>
<dbReference type="SUPFAM" id="SSF52166">
    <property type="entry name" value="Ribosomal protein L4"/>
    <property type="match status" value="1"/>
</dbReference>
<comment type="function">
    <text evidence="7">Forms part of the polypeptide exit tunnel.</text>
</comment>
<dbReference type="NCBIfam" id="TIGR03953">
    <property type="entry name" value="rplD_bact"/>
    <property type="match status" value="1"/>
</dbReference>
<dbReference type="PANTHER" id="PTHR10746:SF6">
    <property type="entry name" value="LARGE RIBOSOMAL SUBUNIT PROTEIN UL4M"/>
    <property type="match status" value="1"/>
</dbReference>
<dbReference type="Pfam" id="PF00573">
    <property type="entry name" value="Ribosomal_L4"/>
    <property type="match status" value="1"/>
</dbReference>
<dbReference type="HAMAP" id="MF_01328_B">
    <property type="entry name" value="Ribosomal_uL4_B"/>
    <property type="match status" value="1"/>
</dbReference>
<protein>
    <recommendedName>
        <fullName evidence="6 7">Large ribosomal subunit protein uL4</fullName>
    </recommendedName>
</protein>
<evidence type="ECO:0000256" key="7">
    <source>
        <dbReference type="HAMAP-Rule" id="MF_01328"/>
    </source>
</evidence>
<evidence type="ECO:0000256" key="3">
    <source>
        <dbReference type="ARBA" id="ARBA00022884"/>
    </source>
</evidence>
<accession>A0A0M6W8W2</accession>
<name>A0A0M6W8W2_9GAMM</name>
<dbReference type="GO" id="GO:0003735">
    <property type="term" value="F:structural constituent of ribosome"/>
    <property type="evidence" value="ECO:0007669"/>
    <property type="project" value="InterPro"/>
</dbReference>
<evidence type="ECO:0000313" key="9">
    <source>
        <dbReference type="EMBL" id="CRK85832.1"/>
    </source>
</evidence>
<dbReference type="Proteomes" id="UP000242301">
    <property type="component" value="Unassembled WGS sequence"/>
</dbReference>
<dbReference type="GO" id="GO:0019843">
    <property type="term" value="F:rRNA binding"/>
    <property type="evidence" value="ECO:0007669"/>
    <property type="project" value="UniProtKB-UniRule"/>
</dbReference>
<evidence type="ECO:0000256" key="4">
    <source>
        <dbReference type="ARBA" id="ARBA00022980"/>
    </source>
</evidence>
<gene>
    <name evidence="7 9" type="primary">rplD</name>
    <name evidence="9" type="ORF">SOFFGTOCOR_0420</name>
</gene>
<dbReference type="GO" id="GO:0006412">
    <property type="term" value="P:translation"/>
    <property type="evidence" value="ECO:0007669"/>
    <property type="project" value="UniProtKB-UniRule"/>
</dbReference>
<keyword evidence="3 7" id="KW-0694">RNA-binding</keyword>
<evidence type="ECO:0000313" key="10">
    <source>
        <dbReference type="Proteomes" id="UP000242301"/>
    </source>
</evidence>
<dbReference type="GO" id="GO:1990904">
    <property type="term" value="C:ribonucleoprotein complex"/>
    <property type="evidence" value="ECO:0007669"/>
    <property type="project" value="UniProtKB-KW"/>
</dbReference>
<keyword evidence="4 7" id="KW-0689">Ribosomal protein</keyword>
<dbReference type="FunFam" id="3.40.1370.10:FF:000001">
    <property type="entry name" value="50S ribosomal protein L4"/>
    <property type="match status" value="1"/>
</dbReference>
<keyword evidence="5 7" id="KW-0687">Ribonucleoprotein</keyword>
<dbReference type="InterPro" id="IPR013005">
    <property type="entry name" value="Ribosomal_uL4-like"/>
</dbReference>
<evidence type="ECO:0000256" key="6">
    <source>
        <dbReference type="ARBA" id="ARBA00035244"/>
    </source>
</evidence>
<dbReference type="STRING" id="1715285.SOFFGTOCOR_0420"/>
<dbReference type="InterPro" id="IPR002136">
    <property type="entry name" value="Ribosomal_uL4"/>
</dbReference>
<keyword evidence="2 7" id="KW-0699">rRNA-binding</keyword>